<organism evidence="1">
    <name type="scientific">marine metagenome</name>
    <dbReference type="NCBI Taxonomy" id="408172"/>
    <lineage>
        <taxon>unclassified sequences</taxon>
        <taxon>metagenomes</taxon>
        <taxon>ecological metagenomes</taxon>
    </lineage>
</organism>
<feature type="non-terminal residue" evidence="1">
    <location>
        <position position="369"/>
    </location>
</feature>
<reference evidence="1" key="1">
    <citation type="submission" date="2018-05" db="EMBL/GenBank/DDBJ databases">
        <authorList>
            <person name="Lanie J.A."/>
            <person name="Ng W.-L."/>
            <person name="Kazmierczak K.M."/>
            <person name="Andrzejewski T.M."/>
            <person name="Davidsen T.M."/>
            <person name="Wayne K.J."/>
            <person name="Tettelin H."/>
            <person name="Glass J.I."/>
            <person name="Rusch D."/>
            <person name="Podicherti R."/>
            <person name="Tsui H.-C.T."/>
            <person name="Winkler M.E."/>
        </authorList>
    </citation>
    <scope>NUCLEOTIDE SEQUENCE</scope>
</reference>
<evidence type="ECO:0000313" key="1">
    <source>
        <dbReference type="EMBL" id="SVB07047.1"/>
    </source>
</evidence>
<proteinExistence type="predicted"/>
<sequence length="369" mass="41189">MATKKKKKDELTEEILPEAGLVDELVEQTGDKSEDPDLVSVDDKKVDSILSTYLGDEMLGKLRENATISNFVEIDDADNALVFGGATRNDIKFVQFRDGEDFINDSWGKIEIASIEQGSLSPAGMFSDERIKKTIEDKIARLGSGAPDDDKRARRAQRLDNIRKINQTITSVFGFDDPRQAEAFIAAWLMKDSTCRLSGIPGTGKTTVVESAGLLLGNSYGFDTGTRFIPISPNNPDSAFHLITKGQEYDAYLNDNVNGIAVAWNEWRFGEWYHYDSYTGAKTPWPDTKPPVGPKEKSGAYLFDETFLQRKYEIPTTSDLISQAPKLGAMKPTEFREALLNVWFWKEERPSPTGGSPYIVWHILPINLG</sequence>
<gene>
    <name evidence="1" type="ORF">METZ01_LOCUS159901</name>
</gene>
<dbReference type="InterPro" id="IPR027417">
    <property type="entry name" value="P-loop_NTPase"/>
</dbReference>
<protein>
    <recommendedName>
        <fullName evidence="2">ATPase dynein-related AAA domain-containing protein</fullName>
    </recommendedName>
</protein>
<dbReference type="SUPFAM" id="SSF52540">
    <property type="entry name" value="P-loop containing nucleoside triphosphate hydrolases"/>
    <property type="match status" value="1"/>
</dbReference>
<evidence type="ECO:0008006" key="2">
    <source>
        <dbReference type="Google" id="ProtNLM"/>
    </source>
</evidence>
<dbReference type="AlphaFoldDB" id="A0A382B1F4"/>
<dbReference type="EMBL" id="UINC01027574">
    <property type="protein sequence ID" value="SVB07047.1"/>
    <property type="molecule type" value="Genomic_DNA"/>
</dbReference>
<accession>A0A382B1F4</accession>
<name>A0A382B1F4_9ZZZZ</name>